<dbReference type="AlphaFoldDB" id="A0A6C0HCK8"/>
<feature type="domain" description="Glycosyltransferase 2-like" evidence="1">
    <location>
        <begin position="20"/>
        <end position="173"/>
    </location>
</feature>
<dbReference type="PANTHER" id="PTHR43630">
    <property type="entry name" value="POLY-BETA-1,6-N-ACETYL-D-GLUCOSAMINE SYNTHASE"/>
    <property type="match status" value="1"/>
</dbReference>
<dbReference type="EMBL" id="MN739930">
    <property type="protein sequence ID" value="QHT78318.1"/>
    <property type="molecule type" value="Genomic_DNA"/>
</dbReference>
<dbReference type="PROSITE" id="PS50005">
    <property type="entry name" value="TPR"/>
    <property type="match status" value="2"/>
</dbReference>
<accession>A0A6C0HCK8</accession>
<dbReference type="Pfam" id="PF00535">
    <property type="entry name" value="Glycos_transf_2"/>
    <property type="match status" value="1"/>
</dbReference>
<dbReference type="Gene3D" id="3.90.550.10">
    <property type="entry name" value="Spore Coat Polysaccharide Biosynthesis Protein SpsA, Chain A"/>
    <property type="match status" value="1"/>
</dbReference>
<dbReference type="InterPro" id="IPR019734">
    <property type="entry name" value="TPR_rpt"/>
</dbReference>
<dbReference type="InterPro" id="IPR011990">
    <property type="entry name" value="TPR-like_helical_dom_sf"/>
</dbReference>
<dbReference type="SMART" id="SM00028">
    <property type="entry name" value="TPR"/>
    <property type="match status" value="2"/>
</dbReference>
<evidence type="ECO:0000259" key="1">
    <source>
        <dbReference type="Pfam" id="PF00535"/>
    </source>
</evidence>
<organism evidence="2">
    <name type="scientific">viral metagenome</name>
    <dbReference type="NCBI Taxonomy" id="1070528"/>
    <lineage>
        <taxon>unclassified sequences</taxon>
        <taxon>metagenomes</taxon>
        <taxon>organismal metagenomes</taxon>
    </lineage>
</organism>
<dbReference type="SUPFAM" id="SSF53448">
    <property type="entry name" value="Nucleotide-diphospho-sugar transferases"/>
    <property type="match status" value="1"/>
</dbReference>
<proteinExistence type="predicted"/>
<dbReference type="Gene3D" id="1.25.40.10">
    <property type="entry name" value="Tetratricopeptide repeat domain"/>
    <property type="match status" value="1"/>
</dbReference>
<reference evidence="2" key="1">
    <citation type="journal article" date="2020" name="Nature">
        <title>Giant virus diversity and host interactions through global metagenomics.</title>
        <authorList>
            <person name="Schulz F."/>
            <person name="Roux S."/>
            <person name="Paez-Espino D."/>
            <person name="Jungbluth S."/>
            <person name="Walsh D.A."/>
            <person name="Denef V.J."/>
            <person name="McMahon K.D."/>
            <person name="Konstantinidis K.T."/>
            <person name="Eloe-Fadrosh E.A."/>
            <person name="Kyrpides N.C."/>
            <person name="Woyke T."/>
        </authorList>
    </citation>
    <scope>NUCLEOTIDE SEQUENCE</scope>
    <source>
        <strain evidence="2">GVMAG-M-3300023179-91</strain>
    </source>
</reference>
<dbReference type="PANTHER" id="PTHR43630:SF2">
    <property type="entry name" value="GLYCOSYLTRANSFERASE"/>
    <property type="match status" value="1"/>
</dbReference>
<dbReference type="SUPFAM" id="SSF48452">
    <property type="entry name" value="TPR-like"/>
    <property type="match status" value="1"/>
</dbReference>
<protein>
    <recommendedName>
        <fullName evidence="1">Glycosyltransferase 2-like domain-containing protein</fullName>
    </recommendedName>
</protein>
<sequence length="680" mass="79664">MRMTIEEIDSDPNPTLCLNMIVKNESRIITRLLDSVVSIIDCYCICDTGSTDNTKDIIREYFEKKNIHGKIVEEPFVDFAHNRNFALQCCIGMSDYVLFLDADMVLEIKPGFDKTILKSHDSFMILQGTDDFYYNNMRIVRNNGSYLYIGVTHEYISTPPQNTTMNFDKSTLFIRDIGDGGAKSDKYDRDIKLLKGGIEENPNSDRYHFYLANSYFDNGKYEDAIETYKRRIEIGGWDQEVWYSYYRMGMSYKNLGKIELAISAWLDGYDLLPNRLENLYEIIQHYRILNKCRVANGFYKMAKDVLKIAHDKDNYLFLNNDMYTYKLEYEMTILACYLGIKNINNEAITVFNHCNEQHLVDNLLSNMKFYKDILKHDANLDFCTTINHQIANKERVFKSSSSSIIPNPHGEGYLMNMRLVNYTIDSNGYYHDCDDYIISINKYIKFTRDFEIVEEKLIDSPFDDRRYIGVEDVRIFAKNADAVVDADVDADVFFMGTSLHQNGNIGISSGIYNKNMQYMEAVEVKPSFSNSDCEKNWVFVNVDNEALVVYKWYPLHLCRLNKEKKSLDLVRKVDDLPKIFKHMRGSSSGTEFNNEIWFITHIVSYEQPRHYYHMFVVFDKSMKLLRYSAPFKFEGECIEYCIGLVVEKDRIIVPYSTWDRTTKIAIYDKKYIDSLVKYNQ</sequence>
<evidence type="ECO:0000313" key="2">
    <source>
        <dbReference type="EMBL" id="QHT78318.1"/>
    </source>
</evidence>
<dbReference type="InterPro" id="IPR001173">
    <property type="entry name" value="Glyco_trans_2-like"/>
</dbReference>
<dbReference type="Pfam" id="PF13174">
    <property type="entry name" value="TPR_6"/>
    <property type="match status" value="1"/>
</dbReference>
<dbReference type="InterPro" id="IPR029044">
    <property type="entry name" value="Nucleotide-diphossugar_trans"/>
</dbReference>
<name>A0A6C0HCK8_9ZZZZ</name>